<accession>A0A7X5XAR1</accession>
<proteinExistence type="predicted"/>
<name>A0A7X5XAR1_STRMQ</name>
<organism evidence="1 2">
    <name type="scientific">Streptomyces malaysiensis</name>
    <dbReference type="NCBI Taxonomy" id="92644"/>
    <lineage>
        <taxon>Bacteria</taxon>
        <taxon>Bacillati</taxon>
        <taxon>Actinomycetota</taxon>
        <taxon>Actinomycetes</taxon>
        <taxon>Kitasatosporales</taxon>
        <taxon>Streptomycetaceae</taxon>
        <taxon>Streptomyces</taxon>
        <taxon>Streptomyces violaceusniger group</taxon>
    </lineage>
</organism>
<sequence length="153" mass="17520">MAFVAAVKQVNKTALAQREQVFWELRRNTYAEYLGALSGFFSLVNKDSPVPHSDTSLEEIRRSFGRLTSLWDVLSLEAREERGAVFEAARIVEEQCSCCLDNLENWARVTRMYGVREFSQYIHRRDRDVGDIASSIADIRGIFRDELHGSISV</sequence>
<comment type="caution">
    <text evidence="1">The sequence shown here is derived from an EMBL/GenBank/DDBJ whole genome shotgun (WGS) entry which is preliminary data.</text>
</comment>
<protein>
    <submittedName>
        <fullName evidence="1">Uncharacterized protein</fullName>
    </submittedName>
</protein>
<evidence type="ECO:0000313" key="2">
    <source>
        <dbReference type="Proteomes" id="UP000536624"/>
    </source>
</evidence>
<dbReference type="AlphaFoldDB" id="A0A7X5XAR1"/>
<reference evidence="1 2" key="1">
    <citation type="submission" date="2020-02" db="EMBL/GenBank/DDBJ databases">
        <title>Streptomyces malaysiensis DSM14702 (JHCC583434, PFL_A843) Genome sequencing and assembly.</title>
        <authorList>
            <person name="Samborskyy M."/>
        </authorList>
    </citation>
    <scope>NUCLEOTIDE SEQUENCE [LARGE SCALE GENOMIC DNA]</scope>
    <source>
        <strain evidence="1 2">DSM 14702</strain>
    </source>
</reference>
<dbReference type="EMBL" id="JAALLH010000002">
    <property type="protein sequence ID" value="NIY69777.1"/>
    <property type="molecule type" value="Genomic_DNA"/>
</dbReference>
<evidence type="ECO:0000313" key="1">
    <source>
        <dbReference type="EMBL" id="NIY69777.1"/>
    </source>
</evidence>
<gene>
    <name evidence="1" type="ORF">SMALB_7901</name>
</gene>
<dbReference type="Proteomes" id="UP000536624">
    <property type="component" value="Unassembled WGS sequence"/>
</dbReference>